<dbReference type="InterPro" id="IPR051782">
    <property type="entry name" value="ABC_Transporter_VariousFunc"/>
</dbReference>
<protein>
    <submittedName>
        <fullName evidence="5">ABC transporter ATP-binding protein</fullName>
    </submittedName>
</protein>
<dbReference type="GO" id="GO:0016887">
    <property type="term" value="F:ATP hydrolysis activity"/>
    <property type="evidence" value="ECO:0007669"/>
    <property type="project" value="InterPro"/>
</dbReference>
<evidence type="ECO:0000256" key="2">
    <source>
        <dbReference type="ARBA" id="ARBA00022741"/>
    </source>
</evidence>
<dbReference type="GO" id="GO:0005524">
    <property type="term" value="F:ATP binding"/>
    <property type="evidence" value="ECO:0007669"/>
    <property type="project" value="UniProtKB-KW"/>
</dbReference>
<dbReference type="EMBL" id="LAYY01000009">
    <property type="protein sequence ID" value="KKK38170.1"/>
    <property type="molecule type" value="Genomic_DNA"/>
</dbReference>
<evidence type="ECO:0000313" key="5">
    <source>
        <dbReference type="EMBL" id="KKK38170.1"/>
    </source>
</evidence>
<comment type="caution">
    <text evidence="5">The sequence shown here is derived from an EMBL/GenBank/DDBJ whole genome shotgun (WGS) entry which is preliminary data.</text>
</comment>
<reference evidence="5 6" key="1">
    <citation type="submission" date="2015-04" db="EMBL/GenBank/DDBJ databases">
        <title>Taxonomic description and genome sequence of Bacillus campisalis sp. nov., a novel member of the genus Bacillus isolated from solar saltern.</title>
        <authorList>
            <person name="Mathan Kumar R."/>
            <person name="Kaur G."/>
            <person name="Kumar A."/>
            <person name="Singh N.K."/>
            <person name="Kaur N."/>
            <person name="Kumar N."/>
            <person name="Mayilraj S."/>
        </authorList>
    </citation>
    <scope>NUCLEOTIDE SEQUENCE [LARGE SCALE GENOMIC DNA]</scope>
    <source>
        <strain evidence="5 6">SA2-6</strain>
    </source>
</reference>
<keyword evidence="3 5" id="KW-0067">ATP-binding</keyword>
<dbReference type="Proteomes" id="UP000034166">
    <property type="component" value="Unassembled WGS sequence"/>
</dbReference>
<gene>
    <name evidence="5" type="ORF">WQ57_10205</name>
</gene>
<evidence type="ECO:0000313" key="6">
    <source>
        <dbReference type="Proteomes" id="UP000034166"/>
    </source>
</evidence>
<dbReference type="AlphaFoldDB" id="A0A0M2SZZ0"/>
<dbReference type="PANTHER" id="PTHR42939">
    <property type="entry name" value="ABC TRANSPORTER ATP-BINDING PROTEIN ALBC-RELATED"/>
    <property type="match status" value="1"/>
</dbReference>
<dbReference type="InterPro" id="IPR003439">
    <property type="entry name" value="ABC_transporter-like_ATP-bd"/>
</dbReference>
<keyword evidence="2" id="KW-0547">Nucleotide-binding</keyword>
<proteinExistence type="predicted"/>
<dbReference type="CDD" id="cd03230">
    <property type="entry name" value="ABC_DR_subfamily_A"/>
    <property type="match status" value="1"/>
</dbReference>
<dbReference type="RefSeq" id="WP_046523646.1">
    <property type="nucleotide sequence ID" value="NZ_LAYY01000009.1"/>
</dbReference>
<dbReference type="SMART" id="SM00382">
    <property type="entry name" value="AAA"/>
    <property type="match status" value="1"/>
</dbReference>
<dbReference type="InterPro" id="IPR017871">
    <property type="entry name" value="ABC_transporter-like_CS"/>
</dbReference>
<dbReference type="PROSITE" id="PS50893">
    <property type="entry name" value="ABC_TRANSPORTER_2"/>
    <property type="match status" value="1"/>
</dbReference>
<dbReference type="SUPFAM" id="SSF52540">
    <property type="entry name" value="P-loop containing nucleoside triphosphate hydrolases"/>
    <property type="match status" value="1"/>
</dbReference>
<sequence length="238" mass="26701">MSLLNIEIKSAGYEKGDSIITDIAFRIEQGELVGLIGPNGAGKSTTIKAVLGLLEHMDGSVAFGSGGNYAYIPERPLFYDELTLWEHLDFVAAVEELNEEEYRKKADVLLDTYKLAHHAHEFPSKYSKGMQQKAMLILAMITDPYLYIIDEPFMGLDPDAMKLFLDSIEKERKRGAGILMSTHVLDTAEKICNRFIMISNGRIVAKGTLEEIRLQCRLPEGSLYDCYHFLAEGDGDER</sequence>
<dbReference type="Gene3D" id="3.40.50.300">
    <property type="entry name" value="P-loop containing nucleotide triphosphate hydrolases"/>
    <property type="match status" value="1"/>
</dbReference>
<evidence type="ECO:0000256" key="1">
    <source>
        <dbReference type="ARBA" id="ARBA00022448"/>
    </source>
</evidence>
<dbReference type="PROSITE" id="PS00211">
    <property type="entry name" value="ABC_TRANSPORTER_1"/>
    <property type="match status" value="1"/>
</dbReference>
<dbReference type="PATRIC" id="fig|1408103.3.peg.2301"/>
<dbReference type="InterPro" id="IPR003593">
    <property type="entry name" value="AAA+_ATPase"/>
</dbReference>
<feature type="domain" description="ABC transporter" evidence="4">
    <location>
        <begin position="1"/>
        <end position="225"/>
    </location>
</feature>
<dbReference type="Pfam" id="PF00005">
    <property type="entry name" value="ABC_tran"/>
    <property type="match status" value="1"/>
</dbReference>
<accession>A0A0M2SZZ0</accession>
<keyword evidence="1" id="KW-0813">Transport</keyword>
<evidence type="ECO:0000259" key="4">
    <source>
        <dbReference type="PROSITE" id="PS50893"/>
    </source>
</evidence>
<keyword evidence="6" id="KW-1185">Reference proteome</keyword>
<evidence type="ECO:0000256" key="3">
    <source>
        <dbReference type="ARBA" id="ARBA00022840"/>
    </source>
</evidence>
<dbReference type="OrthoDB" id="9804819at2"/>
<dbReference type="InterPro" id="IPR027417">
    <property type="entry name" value="P-loop_NTPase"/>
</dbReference>
<name>A0A0M2SZZ0_9BACI</name>
<organism evidence="5 6">
    <name type="scientific">Mesobacillus campisalis</name>
    <dbReference type="NCBI Taxonomy" id="1408103"/>
    <lineage>
        <taxon>Bacteria</taxon>
        <taxon>Bacillati</taxon>
        <taxon>Bacillota</taxon>
        <taxon>Bacilli</taxon>
        <taxon>Bacillales</taxon>
        <taxon>Bacillaceae</taxon>
        <taxon>Mesobacillus</taxon>
    </lineage>
</organism>
<dbReference type="PANTHER" id="PTHR42939:SF2">
    <property type="entry name" value="ABC-TYPE TRANSPORTER ATP-BINDING PROTEIN ECSA"/>
    <property type="match status" value="1"/>
</dbReference>